<dbReference type="InterPro" id="IPR019501">
    <property type="entry name" value="Peptidase_M30_hyicolysin"/>
</dbReference>
<accession>A0A2N5C534</accession>
<evidence type="ECO:0000256" key="2">
    <source>
        <dbReference type="SAM" id="SignalP"/>
    </source>
</evidence>
<organism evidence="3 4">
    <name type="scientific">Cupriavidus pauculus</name>
    <dbReference type="NCBI Taxonomy" id="82633"/>
    <lineage>
        <taxon>Bacteria</taxon>
        <taxon>Pseudomonadati</taxon>
        <taxon>Pseudomonadota</taxon>
        <taxon>Betaproteobacteria</taxon>
        <taxon>Burkholderiales</taxon>
        <taxon>Burkholderiaceae</taxon>
        <taxon>Cupriavidus</taxon>
    </lineage>
</organism>
<reference evidence="3 4" key="1">
    <citation type="submission" date="2017-12" db="EMBL/GenBank/DDBJ databases">
        <title>Genome sequence of the active heterotrophic nitrifier-denitrifier, Cupriavidus pauculus UM1.</title>
        <authorList>
            <person name="Putonti C."/>
            <person name="Castignetti D."/>
        </authorList>
    </citation>
    <scope>NUCLEOTIDE SEQUENCE [LARGE SCALE GENOMIC DNA]</scope>
    <source>
        <strain evidence="3 4">UM1</strain>
    </source>
</reference>
<proteinExistence type="predicted"/>
<dbReference type="Proteomes" id="UP000234341">
    <property type="component" value="Unassembled WGS sequence"/>
</dbReference>
<feature type="signal peptide" evidence="2">
    <location>
        <begin position="1"/>
        <end position="26"/>
    </location>
</feature>
<feature type="region of interest" description="Disordered" evidence="1">
    <location>
        <begin position="29"/>
        <end position="63"/>
    </location>
</feature>
<gene>
    <name evidence="3" type="ORF">CYJ10_27600</name>
</gene>
<evidence type="ECO:0000256" key="1">
    <source>
        <dbReference type="SAM" id="MobiDB-lite"/>
    </source>
</evidence>
<dbReference type="EMBL" id="PJRP01000018">
    <property type="protein sequence ID" value="PLP97331.1"/>
    <property type="molecule type" value="Genomic_DNA"/>
</dbReference>
<evidence type="ECO:0000313" key="3">
    <source>
        <dbReference type="EMBL" id="PLP97331.1"/>
    </source>
</evidence>
<dbReference type="PROSITE" id="PS51257">
    <property type="entry name" value="PROKAR_LIPOPROTEIN"/>
    <property type="match status" value="1"/>
</dbReference>
<dbReference type="Pfam" id="PF10460">
    <property type="entry name" value="Peptidase_M30"/>
    <property type="match status" value="1"/>
</dbReference>
<feature type="compositionally biased region" description="Pro residues" evidence="1">
    <location>
        <begin position="45"/>
        <end position="63"/>
    </location>
</feature>
<keyword evidence="2" id="KW-0732">Signal</keyword>
<evidence type="ECO:0000313" key="4">
    <source>
        <dbReference type="Proteomes" id="UP000234341"/>
    </source>
</evidence>
<feature type="chain" id="PRO_5014950365" evidence="2">
    <location>
        <begin position="27"/>
        <end position="566"/>
    </location>
</feature>
<dbReference type="RefSeq" id="WP_101684625.1">
    <property type="nucleotide sequence ID" value="NZ_PJRP01000018.1"/>
</dbReference>
<sequence>MTYTSRIFSHPKFAAAAVLAVTTLSACGGGDGEQSVAPTTVAAPAPTPETSPPAPALPEPPTTVSPACNDCGAVNANTYTGNGVGVWQAINASTTSAEVPIRIEGLNGQDVTLVFTNQTATPRIMPTISLTTPRATTTTAANALRWNDDGTQAVKQEISDFNREGWVALAGRRGDMPNYAARQNQGLSAVNTTRTWYHADNSERSATLVLQRATTDGTAVNFWVEDSENASDRVSTEIVALLADSFTPAGRLYDMVTAVGGPLWGPHEYSNLIPATGQPLDIVILNFNNDGRPLGLLGYFYGRNALSRNPETNPYSNESVSLYLDAESLYLGGPEGQREMISTMAHEAMHLQSFYRRGVVKGPSYLFGQWLEEASAMMMENFVGHSIDPNYNAIRDVRFPDYIGYGAGSYNCSLIAFKTASESCDSYAVSGSLGGFLTRQFGLDFYKNLLNDFSSTDSIEVLDSAIRASAPTSGFGEQLRRFAATAGSLMTAPSPDGFGFPARTEGGFTLPLINPQAHLPTRTLIQSVAVALEAYGSLPVVRTAVSGTYDETVSVPAGTTLSVVIQ</sequence>
<dbReference type="AlphaFoldDB" id="A0A2N5C534"/>
<name>A0A2N5C534_9BURK</name>
<feature type="compositionally biased region" description="Low complexity" evidence="1">
    <location>
        <begin position="35"/>
        <end position="44"/>
    </location>
</feature>
<dbReference type="OrthoDB" id="8949730at2"/>
<comment type="caution">
    <text evidence="3">The sequence shown here is derived from an EMBL/GenBank/DDBJ whole genome shotgun (WGS) entry which is preliminary data.</text>
</comment>
<protein>
    <submittedName>
        <fullName evidence="3">Hemagglutinin</fullName>
    </submittedName>
</protein>